<keyword evidence="1" id="KW-1133">Transmembrane helix</keyword>
<reference evidence="3" key="1">
    <citation type="submission" date="2017-09" db="EMBL/GenBank/DDBJ databases">
        <title>Depth-based differentiation of microbial function through sediment-hosted aquifers and enrichment of novel symbionts in the deep terrestrial subsurface.</title>
        <authorList>
            <person name="Probst A.J."/>
            <person name="Ladd B."/>
            <person name="Jarett J.K."/>
            <person name="Geller-Mcgrath D.E."/>
            <person name="Sieber C.M.K."/>
            <person name="Emerson J.B."/>
            <person name="Anantharaman K."/>
            <person name="Thomas B.C."/>
            <person name="Malmstrom R."/>
            <person name="Stieglmeier M."/>
            <person name="Klingl A."/>
            <person name="Woyke T."/>
            <person name="Ryan C.M."/>
            <person name="Banfield J.F."/>
        </authorList>
    </citation>
    <scope>NUCLEOTIDE SEQUENCE [LARGE SCALE GENOMIC DNA]</scope>
</reference>
<evidence type="ECO:0000313" key="2">
    <source>
        <dbReference type="EMBL" id="PIZ14927.1"/>
    </source>
</evidence>
<protein>
    <recommendedName>
        <fullName evidence="4">DUF5723 domain-containing protein</fullName>
    </recommendedName>
</protein>
<organism evidence="2 3">
    <name type="scientific">Candidatus Desantisbacteria bacterium CG_4_10_14_0_8_um_filter_39_17</name>
    <dbReference type="NCBI Taxonomy" id="1974542"/>
    <lineage>
        <taxon>Bacteria</taxon>
        <taxon>Candidatus Desantisiibacteriota</taxon>
    </lineage>
</organism>
<evidence type="ECO:0000256" key="1">
    <source>
        <dbReference type="SAM" id="Phobius"/>
    </source>
</evidence>
<dbReference type="Proteomes" id="UP000234145">
    <property type="component" value="Unassembled WGS sequence"/>
</dbReference>
<name>A0A2H9P9F6_9BACT</name>
<evidence type="ECO:0008006" key="4">
    <source>
        <dbReference type="Google" id="ProtNLM"/>
    </source>
</evidence>
<gene>
    <name evidence="2" type="ORF">COY51_06950</name>
</gene>
<accession>A0A2H9P9F6</accession>
<keyword evidence="1" id="KW-0472">Membrane</keyword>
<comment type="caution">
    <text evidence="2">The sequence shown here is derived from an EMBL/GenBank/DDBJ whole genome shotgun (WGS) entry which is preliminary data.</text>
</comment>
<proteinExistence type="predicted"/>
<dbReference type="AlphaFoldDB" id="A0A2H9P9F6"/>
<feature type="transmembrane region" description="Helical" evidence="1">
    <location>
        <begin position="24"/>
        <end position="43"/>
    </location>
</feature>
<sequence length="373" mass="40336">MVTPRLVVAEFTLLKIYYTRRAEMLKRLIGFVVVGLMAVWGIGHGAQTVGISPEGIRADGMGGAYTGVAEGPEGVFYNPAGLTKMKNSLLVLPGLYLKGNQDAVTYITNIKAYDKLTKADCEKLKDLKSAAKGFAYVGLFNPSWALNVYGIRNAFLLQADLAGAVYSETWSYGTDVGMMLTIAGKLPKLIPILDFSYGVNLKYVYRMLEEYKVDVNCTTKNVTSKSPSNVSPQHGWGVDAGLNCKVLGFVDVGVMFKDLYSKIGSDTVPTNMTIGASTKLLNFITLSMDFADLVSSQGDFLDKVKIGAEISLFGFIKARGGLSQKYPTLGAGITFLFLNVDYAFMGEKLIGQDGQTLSQNPIGSHAISCSLIF</sequence>
<dbReference type="Gene3D" id="2.40.160.60">
    <property type="entry name" value="Outer membrane protein transport protein (OMPP1/FadL/TodX)"/>
    <property type="match status" value="1"/>
</dbReference>
<dbReference type="EMBL" id="PFMS01000117">
    <property type="protein sequence ID" value="PIZ14927.1"/>
    <property type="molecule type" value="Genomic_DNA"/>
</dbReference>
<dbReference type="SUPFAM" id="SSF56935">
    <property type="entry name" value="Porins"/>
    <property type="match status" value="1"/>
</dbReference>
<keyword evidence="1" id="KW-0812">Transmembrane</keyword>
<evidence type="ECO:0000313" key="3">
    <source>
        <dbReference type="Proteomes" id="UP000234145"/>
    </source>
</evidence>